<dbReference type="InterPro" id="IPR001101">
    <property type="entry name" value="Plectin_repeat"/>
</dbReference>
<evidence type="ECO:0000256" key="2">
    <source>
        <dbReference type="ARBA" id="ARBA00004245"/>
    </source>
</evidence>
<keyword evidence="10" id="KW-0965">Cell junction</keyword>
<evidence type="ECO:0000256" key="9">
    <source>
        <dbReference type="ARBA" id="ARBA00022737"/>
    </source>
</evidence>
<dbReference type="Gene3D" id="2.30.30.40">
    <property type="entry name" value="SH3 Domains"/>
    <property type="match status" value="1"/>
</dbReference>
<sequence length="1831" mass="214266">CAVQIRYLQEGRAAHRSRRLSTTAAPGFTCTGDYFSNSASGPARPVLSFPRLNHTEPCRTPHPSTGADRMTSLFKKRTTGKYSPTVQPKAMSNKELSELIERLQKNADTVENNIVDTDNKLQKDLENIQQSQGVQYREYTLSKISESEKLINVLQNDAQGAQRMNHPQGDMILEDIRQLKERLGNLRVKHNQIYSLTAPTMPAPQINWSKLLEEKQAALSSKGFANDLPSVDRQVEEHNLFQKEVEAVGDHINKEREGDPEYISGLQVKYNKLLSGSQQRQKDLNSLQDYMQRCTNELYWLDQQEKDRMQYDWSDRNLDYPSRRRQYENFINRSLEAKEESVNQLHLEGEKLVASGHPGNNAIEAHMEAVHADWKEYLNLLICEESHLKYMEDYHQFHKDAKDAQDLLKKVDMELDQKYNPDFKDKYQIESLQRDLDEQEKALDKYDDVVKSLQKRSQQVVPLKYRRETPLKPIPVEALCDFDCEEGQLSRGQRYTLKANKGEKWEVADASGKKFNAPGVCFNIPPTDPESIALADSVASQHRAVKQKTAGGKNALLRRYEDLKKDQSGADAKNAQGRQFLSGLDKICSDLERQEKAITSQLRPPLEQIRPVEDSAERLKSLKNITNEVRRIEPEMNRQVKASEDFLVALPNSSSAPMLHSKLGDTRKKHERVNQLLSSAQEKVEGAYRLESSLKEGKDLLSSYENRLAQEDTVPEDLRSVEKKQQELVTIASELQSKNGVLKQTEQNFQKSKKTCSDLASRFQEHCPDIDREESEVRKLGQRYDNLNQQIQNRSQSLQKAKTSYSSYRSGYDELDHWLSVIPNHEPRETDSVREVETKLKQQRLLLSEISAREQDLKKVSNNAQQYQMAVKDYEFEAEKLRSIMDLENRRNGISPKRPKIQSPAAKVKEEEIALAGRFTEVNAVNKQRMQNLEFAQSLLRQQPEEEIMLSSAQTSRSSERPSEETWKIEKMLEDEIQRRNQLENEIKTTQNEILLLQNQKPQETVVKKELVKKVPDPQLEDEYYKIQEKVAEEQRKNMSLQSELEALKVKILALEHEQKEGGQEYVVKEVTRIEKDKNQQEEYLKLREELEELKRQKTVRENELVLLRQRITVLSNEKNREQEKITEKEVVKLQNDPQLATEFKMLQESMKLESELRQKQEEELSLLQEKLKRLEKERAMAEGKITVKEVLKVERDQASEREVADLRRQYEELNSNVRITMREKNELIRKIQILEEENAKVVIQEKVREIVRPDPKAESEVANLRLELLEQERKYRSSEDQVNALKAEFTTLKNRGSQVEVKEIIKEVITHKTDPEVQKELEKLREEIVDKTRVIERSDLEIAQLKQEIQTWKETKPQIQVKEVVQEVLQYCEDPKTKEEVESLKAQLSVEQKKRLDLEKERMSQEEKIRQKERELSQVKEKVVQQEVVKLEEDPALKAEVSSYSRSIENELKQVDLLQDELRKLQRRKSELERQLEELERERQARREAELEIQRLRLRLNELEQREIDTKEKVTLKQKVVLQQDPQQEKEHNLLKLQLEEEKHQRQMLETEVESLRKKLISLEKTEVKERLVFTEKVEVERDAETEQEIQRLKTSLEDESKRKREMDVDVDRLKAQLSELEFNNSKINKELEHLREETHKLQMEKQSLQLEIRHLQSEIEISVIEARDLRNMTQVDRGVDLDSRFQSLAKELEDLKKISRDKDVEIEALQKRLETLAIKREQRENHLRRSIVVIDPDTGREMSPEEAHKLGLIDWKMFVNLQNQECDWEEITIKGPSGESSVIHDRKSGKQFNIDDALKSGRISRQQYDRYLNKEISIQEFALLVSGKK</sequence>
<evidence type="ECO:0000256" key="14">
    <source>
        <dbReference type="ARBA" id="ARBA00023249"/>
    </source>
</evidence>
<dbReference type="InterPro" id="IPR001452">
    <property type="entry name" value="SH3_domain"/>
</dbReference>
<dbReference type="GO" id="GO:0045296">
    <property type="term" value="F:cadherin binding"/>
    <property type="evidence" value="ECO:0007669"/>
    <property type="project" value="TreeGrafter"/>
</dbReference>
<dbReference type="EMBL" id="JANPWB010000014">
    <property type="protein sequence ID" value="KAJ1098344.1"/>
    <property type="molecule type" value="Genomic_DNA"/>
</dbReference>
<proteinExistence type="inferred from homology"/>
<evidence type="ECO:0000256" key="4">
    <source>
        <dbReference type="ARBA" id="ARBA00009109"/>
    </source>
</evidence>
<dbReference type="CDD" id="cd00176">
    <property type="entry name" value="SPEC"/>
    <property type="match status" value="1"/>
</dbReference>
<feature type="coiled-coil region" evidence="19">
    <location>
        <begin position="93"/>
        <end position="120"/>
    </location>
</feature>
<feature type="coiled-coil region" evidence="19">
    <location>
        <begin position="1694"/>
        <end position="1728"/>
    </location>
</feature>
<evidence type="ECO:0000256" key="12">
    <source>
        <dbReference type="ARBA" id="ARBA00023136"/>
    </source>
</evidence>
<dbReference type="InterPro" id="IPR035915">
    <property type="entry name" value="Plakin_repeat_sf"/>
</dbReference>
<dbReference type="Pfam" id="PF21097">
    <property type="entry name" value="SR_plectin_7"/>
    <property type="match status" value="1"/>
</dbReference>
<evidence type="ECO:0000313" key="22">
    <source>
        <dbReference type="Proteomes" id="UP001066276"/>
    </source>
</evidence>
<dbReference type="GO" id="GO:0042060">
    <property type="term" value="P:wound healing"/>
    <property type="evidence" value="ECO:0007669"/>
    <property type="project" value="TreeGrafter"/>
</dbReference>
<evidence type="ECO:0000256" key="17">
    <source>
        <dbReference type="ARBA" id="ARBA00074144"/>
    </source>
</evidence>
<gene>
    <name evidence="21" type="ORF">NDU88_003459</name>
</gene>
<keyword evidence="6" id="KW-1003">Cell membrane</keyword>
<feature type="coiled-coil region" evidence="19">
    <location>
        <begin position="1031"/>
        <end position="1296"/>
    </location>
</feature>
<dbReference type="Pfam" id="PF26346">
    <property type="entry name" value="Plectin_PPL"/>
    <property type="match status" value="2"/>
</dbReference>
<dbReference type="GO" id="GO:0001533">
    <property type="term" value="C:cornified envelope"/>
    <property type="evidence" value="ECO:0007669"/>
    <property type="project" value="UniProtKB-ARBA"/>
</dbReference>
<dbReference type="InterPro" id="IPR018159">
    <property type="entry name" value="Spectrin/alpha-actinin"/>
</dbReference>
<feature type="coiled-coil region" evidence="19">
    <location>
        <begin position="973"/>
        <end position="1000"/>
    </location>
</feature>
<dbReference type="InterPro" id="IPR055419">
    <property type="entry name" value="Spectrin_PEPL/EVPL"/>
</dbReference>
<dbReference type="FunFam" id="1.20.58.60:FF:000030">
    <property type="entry name" value="Short stop, isoform K"/>
    <property type="match status" value="1"/>
</dbReference>
<comment type="caution">
    <text evidence="21">The sequence shown here is derived from an EMBL/GenBank/DDBJ whole genome shotgun (WGS) entry which is preliminary data.</text>
</comment>
<protein>
    <recommendedName>
        <fullName evidence="17">Periplakin</fullName>
    </recommendedName>
</protein>
<keyword evidence="14" id="KW-0417">Keratinization</keyword>
<evidence type="ECO:0000256" key="16">
    <source>
        <dbReference type="ARBA" id="ARBA00065742"/>
    </source>
</evidence>
<keyword evidence="9" id="KW-0677">Repeat</keyword>
<dbReference type="Pfam" id="PF17902">
    <property type="entry name" value="SH3_10"/>
    <property type="match status" value="1"/>
</dbReference>
<evidence type="ECO:0000256" key="7">
    <source>
        <dbReference type="ARBA" id="ARBA00022490"/>
    </source>
</evidence>
<evidence type="ECO:0000256" key="13">
    <source>
        <dbReference type="ARBA" id="ARBA00023212"/>
    </source>
</evidence>
<dbReference type="Gene3D" id="3.30.160.780">
    <property type="match status" value="1"/>
</dbReference>
<comment type="subunit">
    <text evidence="16">Homodimer or a heterodimer with EVPL. Found in a complex composed of PPL (via C-terminal linker domain), BFSP1 and BFSP2 in the retinal lens. Within the complex interacts (via C-terminal linker domain) with BFSP2. Interacts with VIM. Binds to the PH domain of AKT1. Interacts with FCGR1A. May interact with PPHLN1.</text>
</comment>
<reference evidence="21" key="1">
    <citation type="journal article" date="2022" name="bioRxiv">
        <title>Sequencing and chromosome-scale assembly of the giantPleurodeles waltlgenome.</title>
        <authorList>
            <person name="Brown T."/>
            <person name="Elewa A."/>
            <person name="Iarovenko S."/>
            <person name="Subramanian E."/>
            <person name="Araus A.J."/>
            <person name="Petzold A."/>
            <person name="Susuki M."/>
            <person name="Suzuki K.-i.T."/>
            <person name="Hayashi T."/>
            <person name="Toyoda A."/>
            <person name="Oliveira C."/>
            <person name="Osipova E."/>
            <person name="Leigh N.D."/>
            <person name="Simon A."/>
            <person name="Yun M.H."/>
        </authorList>
    </citation>
    <scope>NUCLEOTIDE SEQUENCE</scope>
    <source>
        <strain evidence="21">20211129_DDA</strain>
        <tissue evidence="21">Liver</tissue>
    </source>
</reference>
<dbReference type="FunFam" id="1.20.58.60:FF:000143">
    <property type="entry name" value="Periplakin"/>
    <property type="match status" value="1"/>
</dbReference>
<dbReference type="GO" id="GO:0005882">
    <property type="term" value="C:intermediate filament"/>
    <property type="evidence" value="ECO:0007669"/>
    <property type="project" value="TreeGrafter"/>
</dbReference>
<dbReference type="SUPFAM" id="SSF75399">
    <property type="entry name" value="Plakin repeat"/>
    <property type="match status" value="1"/>
</dbReference>
<dbReference type="InterPro" id="IPR043197">
    <property type="entry name" value="Plakin"/>
</dbReference>
<dbReference type="GO" id="GO:0005198">
    <property type="term" value="F:structural molecule activity"/>
    <property type="evidence" value="ECO:0007669"/>
    <property type="project" value="TreeGrafter"/>
</dbReference>
<comment type="similarity">
    <text evidence="4">Belongs to the plakin or cytolinker family.</text>
</comment>
<dbReference type="GO" id="GO:0030057">
    <property type="term" value="C:desmosome"/>
    <property type="evidence" value="ECO:0007669"/>
    <property type="project" value="UniProtKB-SubCell"/>
</dbReference>
<keyword evidence="11 19" id="KW-0175">Coiled coil</keyword>
<feature type="non-terminal residue" evidence="21">
    <location>
        <position position="1"/>
    </location>
</feature>
<evidence type="ECO:0000256" key="11">
    <source>
        <dbReference type="ARBA" id="ARBA00023054"/>
    </source>
</evidence>
<keyword evidence="7" id="KW-0963">Cytoplasm</keyword>
<feature type="coiled-coil region" evidence="19">
    <location>
        <begin position="1322"/>
        <end position="1660"/>
    </location>
</feature>
<evidence type="ECO:0000256" key="15">
    <source>
        <dbReference type="ARBA" id="ARBA00059924"/>
    </source>
</evidence>
<evidence type="ECO:0000256" key="1">
    <source>
        <dbReference type="ARBA" id="ARBA00004236"/>
    </source>
</evidence>
<keyword evidence="12" id="KW-0472">Membrane</keyword>
<evidence type="ECO:0000313" key="21">
    <source>
        <dbReference type="EMBL" id="KAJ1098344.1"/>
    </source>
</evidence>
<evidence type="ECO:0000256" key="18">
    <source>
        <dbReference type="PROSITE-ProRule" id="PRU00192"/>
    </source>
</evidence>
<dbReference type="GO" id="GO:0005737">
    <property type="term" value="C:cytoplasm"/>
    <property type="evidence" value="ECO:0007669"/>
    <property type="project" value="TreeGrafter"/>
</dbReference>
<evidence type="ECO:0000259" key="20">
    <source>
        <dbReference type="PROSITE" id="PS50002"/>
    </source>
</evidence>
<dbReference type="SMART" id="SM00150">
    <property type="entry name" value="SPEC"/>
    <property type="match status" value="5"/>
</dbReference>
<dbReference type="PROSITE" id="PS50002">
    <property type="entry name" value="SH3"/>
    <property type="match status" value="1"/>
</dbReference>
<evidence type="ECO:0000256" key="8">
    <source>
        <dbReference type="ARBA" id="ARBA00022553"/>
    </source>
</evidence>
<comment type="function">
    <text evidence="15">Component of the cornified envelope of keratinocytes. May link the cornified envelope to desmosomes and intermediate filaments. May act as a localization signal in PKB/AKT-mediated signaling.</text>
</comment>
<keyword evidence="13" id="KW-0206">Cytoskeleton</keyword>
<name>A0AAV7M721_PLEWA</name>
<evidence type="ECO:0000256" key="5">
    <source>
        <dbReference type="ARBA" id="ARBA00022443"/>
    </source>
</evidence>
<keyword evidence="22" id="KW-1185">Reference proteome</keyword>
<evidence type="ECO:0000256" key="10">
    <source>
        <dbReference type="ARBA" id="ARBA00022949"/>
    </source>
</evidence>
<dbReference type="Proteomes" id="UP001066276">
    <property type="component" value="Chromosome 10"/>
</dbReference>
<feature type="coiled-coil region" evidence="19">
    <location>
        <begin position="770"/>
        <end position="804"/>
    </location>
</feature>
<dbReference type="FunFam" id="2.30.30.40:FF:000088">
    <property type="entry name" value="Periplakin"/>
    <property type="match status" value="1"/>
</dbReference>
<comment type="subcellular location">
    <subcellularLocation>
        <location evidence="3">Cell junction</location>
        <location evidence="3">Desmosome</location>
    </subcellularLocation>
    <subcellularLocation>
        <location evidence="1">Cell membrane</location>
    </subcellularLocation>
    <subcellularLocation>
        <location evidence="2">Cytoplasm</location>
        <location evidence="2">Cytoskeleton</location>
    </subcellularLocation>
</comment>
<dbReference type="GO" id="GO:0045104">
    <property type="term" value="P:intermediate filament cytoskeleton organization"/>
    <property type="evidence" value="ECO:0007669"/>
    <property type="project" value="InterPro"/>
</dbReference>
<accession>A0AAV7M721</accession>
<evidence type="ECO:0000256" key="6">
    <source>
        <dbReference type="ARBA" id="ARBA00022475"/>
    </source>
</evidence>
<dbReference type="SMART" id="SM00250">
    <property type="entry name" value="PLEC"/>
    <property type="match status" value="2"/>
</dbReference>
<dbReference type="Gene3D" id="1.20.58.60">
    <property type="match status" value="4"/>
</dbReference>
<dbReference type="FunFam" id="1.20.58.60:FF:000109">
    <property type="entry name" value="Periplakin"/>
    <property type="match status" value="1"/>
</dbReference>
<dbReference type="GO" id="GO:0031424">
    <property type="term" value="P:keratinization"/>
    <property type="evidence" value="ECO:0007669"/>
    <property type="project" value="UniProtKB-KW"/>
</dbReference>
<dbReference type="PANTHER" id="PTHR23169">
    <property type="entry name" value="ENVOPLAKIN"/>
    <property type="match status" value="1"/>
</dbReference>
<dbReference type="PANTHER" id="PTHR23169:SF10">
    <property type="entry name" value="PERIPLAKIN"/>
    <property type="match status" value="1"/>
</dbReference>
<keyword evidence="8" id="KW-0597">Phosphoprotein</keyword>
<keyword evidence="5 18" id="KW-0728">SH3 domain</keyword>
<organism evidence="21 22">
    <name type="scientific">Pleurodeles waltl</name>
    <name type="common">Iberian ribbed newt</name>
    <dbReference type="NCBI Taxonomy" id="8319"/>
    <lineage>
        <taxon>Eukaryota</taxon>
        <taxon>Metazoa</taxon>
        <taxon>Chordata</taxon>
        <taxon>Craniata</taxon>
        <taxon>Vertebrata</taxon>
        <taxon>Euteleostomi</taxon>
        <taxon>Amphibia</taxon>
        <taxon>Batrachia</taxon>
        <taxon>Caudata</taxon>
        <taxon>Salamandroidea</taxon>
        <taxon>Salamandridae</taxon>
        <taxon>Pleurodelinae</taxon>
        <taxon>Pleurodeles</taxon>
    </lineage>
</organism>
<dbReference type="FunFam" id="3.30.160.780:FF:000001">
    <property type="entry name" value="Plectin a"/>
    <property type="match status" value="1"/>
</dbReference>
<feature type="domain" description="SH3" evidence="20">
    <location>
        <begin position="471"/>
        <end position="527"/>
    </location>
</feature>
<dbReference type="Pfam" id="PF23160">
    <property type="entry name" value="Spectrin_1st_PEPL"/>
    <property type="match status" value="1"/>
</dbReference>
<feature type="coiled-coil region" evidence="19">
    <location>
        <begin position="429"/>
        <end position="456"/>
    </location>
</feature>
<evidence type="ECO:0000256" key="3">
    <source>
        <dbReference type="ARBA" id="ARBA00004568"/>
    </source>
</evidence>
<evidence type="ECO:0000256" key="19">
    <source>
        <dbReference type="SAM" id="Coils"/>
    </source>
</evidence>
<dbReference type="InterPro" id="IPR041615">
    <property type="entry name" value="Desmoplakin_SH3"/>
</dbReference>
<dbReference type="SUPFAM" id="SSF46966">
    <property type="entry name" value="Spectrin repeat"/>
    <property type="match status" value="3"/>
</dbReference>
<dbReference type="InterPro" id="IPR058847">
    <property type="entry name" value="Plectin_PPL"/>
</dbReference>